<proteinExistence type="predicted"/>
<organism evidence="3 4">
    <name type="scientific">Botryobasidium botryosum (strain FD-172 SS1)</name>
    <dbReference type="NCBI Taxonomy" id="930990"/>
    <lineage>
        <taxon>Eukaryota</taxon>
        <taxon>Fungi</taxon>
        <taxon>Dikarya</taxon>
        <taxon>Basidiomycota</taxon>
        <taxon>Agaricomycotina</taxon>
        <taxon>Agaricomycetes</taxon>
        <taxon>Cantharellales</taxon>
        <taxon>Botryobasidiaceae</taxon>
        <taxon>Botryobasidium</taxon>
    </lineage>
</organism>
<dbReference type="InterPro" id="IPR046341">
    <property type="entry name" value="SET_dom_sf"/>
</dbReference>
<name>A0A067MY06_BOTB1</name>
<evidence type="ECO:0000256" key="1">
    <source>
        <dbReference type="SAM" id="MobiDB-lite"/>
    </source>
</evidence>
<dbReference type="EMBL" id="KL198017">
    <property type="protein sequence ID" value="KDQ20643.1"/>
    <property type="molecule type" value="Genomic_DNA"/>
</dbReference>
<protein>
    <recommendedName>
        <fullName evidence="2">SET domain-containing protein</fullName>
    </recommendedName>
</protein>
<feature type="region of interest" description="Disordered" evidence="1">
    <location>
        <begin position="36"/>
        <end position="68"/>
    </location>
</feature>
<dbReference type="AlphaFoldDB" id="A0A067MY06"/>
<evidence type="ECO:0000313" key="4">
    <source>
        <dbReference type="Proteomes" id="UP000027195"/>
    </source>
</evidence>
<accession>A0A067MY06</accession>
<evidence type="ECO:0000313" key="3">
    <source>
        <dbReference type="EMBL" id="KDQ20643.1"/>
    </source>
</evidence>
<gene>
    <name evidence="3" type="ORF">BOTBODRAFT_100151</name>
</gene>
<evidence type="ECO:0000259" key="2">
    <source>
        <dbReference type="PROSITE" id="PS50280"/>
    </source>
</evidence>
<dbReference type="InterPro" id="IPR001214">
    <property type="entry name" value="SET_dom"/>
</dbReference>
<dbReference type="Gene3D" id="2.170.270.10">
    <property type="entry name" value="SET domain"/>
    <property type="match status" value="1"/>
</dbReference>
<dbReference type="PROSITE" id="PS50280">
    <property type="entry name" value="SET"/>
    <property type="match status" value="1"/>
</dbReference>
<reference evidence="4" key="1">
    <citation type="journal article" date="2014" name="Proc. Natl. Acad. Sci. U.S.A.">
        <title>Extensive sampling of basidiomycete genomes demonstrates inadequacy of the white-rot/brown-rot paradigm for wood decay fungi.</title>
        <authorList>
            <person name="Riley R."/>
            <person name="Salamov A.A."/>
            <person name="Brown D.W."/>
            <person name="Nagy L.G."/>
            <person name="Floudas D."/>
            <person name="Held B.W."/>
            <person name="Levasseur A."/>
            <person name="Lombard V."/>
            <person name="Morin E."/>
            <person name="Otillar R."/>
            <person name="Lindquist E.A."/>
            <person name="Sun H."/>
            <person name="LaButti K.M."/>
            <person name="Schmutz J."/>
            <person name="Jabbour D."/>
            <person name="Luo H."/>
            <person name="Baker S.E."/>
            <person name="Pisabarro A.G."/>
            <person name="Walton J.D."/>
            <person name="Blanchette R.A."/>
            <person name="Henrissat B."/>
            <person name="Martin F."/>
            <person name="Cullen D."/>
            <person name="Hibbett D.S."/>
            <person name="Grigoriev I.V."/>
        </authorList>
    </citation>
    <scope>NUCLEOTIDE SEQUENCE [LARGE SCALE GENOMIC DNA]</scope>
    <source>
        <strain evidence="4">FD-172 SS1</strain>
    </source>
</reference>
<dbReference type="STRING" id="930990.A0A067MY06"/>
<feature type="domain" description="SET" evidence="2">
    <location>
        <begin position="58"/>
        <end position="180"/>
    </location>
</feature>
<dbReference type="InParanoid" id="A0A067MY06"/>
<keyword evidence="4" id="KW-1185">Reference proteome</keyword>
<dbReference type="Pfam" id="PF00856">
    <property type="entry name" value="SET"/>
    <property type="match status" value="1"/>
</dbReference>
<dbReference type="HOGENOM" id="CLU_054608_0_1_1"/>
<dbReference type="OrthoDB" id="5792673at2759"/>
<sequence length="201" mass="22214">MLPHDCTPPPHWPSESVTYINRARYAHSLPAEITSELKRSGSASNSSDEARPSSKSKPPVVIRTITSPDHPAYNQRGLFASKKILPRTFILPYYGEIHSDTRSQSDYDLSLFRSPSTGLSVGVDAAKMGNEARFVNDYRGTDAKRANAEFREGWDGVRRMEVWSGSEGIKKGEEILVSYGKGWWHARLGDQGDGEASSAPT</sequence>
<dbReference type="Proteomes" id="UP000027195">
    <property type="component" value="Unassembled WGS sequence"/>
</dbReference>
<dbReference type="SUPFAM" id="SSF82199">
    <property type="entry name" value="SET domain"/>
    <property type="match status" value="1"/>
</dbReference>